<gene>
    <name evidence="1" type="ORF">O1611_g10493</name>
</gene>
<evidence type="ECO:0000313" key="2">
    <source>
        <dbReference type="Proteomes" id="UP001153332"/>
    </source>
</evidence>
<dbReference type="Proteomes" id="UP001153332">
    <property type="component" value="Unassembled WGS sequence"/>
</dbReference>
<organism evidence="1 2">
    <name type="scientific">Lasiodiplodia mahajangana</name>
    <dbReference type="NCBI Taxonomy" id="1108764"/>
    <lineage>
        <taxon>Eukaryota</taxon>
        <taxon>Fungi</taxon>
        <taxon>Dikarya</taxon>
        <taxon>Ascomycota</taxon>
        <taxon>Pezizomycotina</taxon>
        <taxon>Dothideomycetes</taxon>
        <taxon>Dothideomycetes incertae sedis</taxon>
        <taxon>Botryosphaeriales</taxon>
        <taxon>Botryosphaeriaceae</taxon>
        <taxon>Lasiodiplodia</taxon>
    </lineage>
</organism>
<name>A0ACC2IXK9_9PEZI</name>
<comment type="caution">
    <text evidence="1">The sequence shown here is derived from an EMBL/GenBank/DDBJ whole genome shotgun (WGS) entry which is preliminary data.</text>
</comment>
<keyword evidence="2" id="KW-1185">Reference proteome</keyword>
<reference evidence="1" key="1">
    <citation type="submission" date="2022-12" db="EMBL/GenBank/DDBJ databases">
        <title>Genome Sequence of Lasiodiplodia mahajangana.</title>
        <authorList>
            <person name="Buettner E."/>
        </authorList>
    </citation>
    <scope>NUCLEOTIDE SEQUENCE</scope>
    <source>
        <strain evidence="1">VT137</strain>
    </source>
</reference>
<accession>A0ACC2IXK9</accession>
<sequence length="69" mass="7602">MTAATEDPILEEEKDPIVVTTEENMSPEPATEVAAETETEADQQGIDFVTLGMFIIARSSSYNLHRPAY</sequence>
<proteinExistence type="predicted"/>
<evidence type="ECO:0000313" key="1">
    <source>
        <dbReference type="EMBL" id="KAJ8119955.1"/>
    </source>
</evidence>
<protein>
    <submittedName>
        <fullName evidence="1">Uncharacterized protein</fullName>
    </submittedName>
</protein>
<dbReference type="EMBL" id="JAPUUL010004243">
    <property type="protein sequence ID" value="KAJ8119955.1"/>
    <property type="molecule type" value="Genomic_DNA"/>
</dbReference>